<evidence type="ECO:0000259" key="1">
    <source>
        <dbReference type="PROSITE" id="PS50181"/>
    </source>
</evidence>
<dbReference type="EMBL" id="KB870812">
    <property type="protein sequence ID" value="EOA13332.1"/>
    <property type="molecule type" value="Genomic_DNA"/>
</dbReference>
<dbReference type="Pfam" id="PF00646">
    <property type="entry name" value="F-box"/>
    <property type="match status" value="1"/>
</dbReference>
<dbReference type="CDD" id="cd22160">
    <property type="entry name" value="F-box_AtFBL13-like"/>
    <property type="match status" value="1"/>
</dbReference>
<name>R0EVY0_9BRAS</name>
<organism evidence="2 3">
    <name type="scientific">Capsella rubella</name>
    <dbReference type="NCBI Taxonomy" id="81985"/>
    <lineage>
        <taxon>Eukaryota</taxon>
        <taxon>Viridiplantae</taxon>
        <taxon>Streptophyta</taxon>
        <taxon>Embryophyta</taxon>
        <taxon>Tracheophyta</taxon>
        <taxon>Spermatophyta</taxon>
        <taxon>Magnoliopsida</taxon>
        <taxon>eudicotyledons</taxon>
        <taxon>Gunneridae</taxon>
        <taxon>Pentapetalae</taxon>
        <taxon>rosids</taxon>
        <taxon>malvids</taxon>
        <taxon>Brassicales</taxon>
        <taxon>Brassicaceae</taxon>
        <taxon>Camelineae</taxon>
        <taxon>Capsella</taxon>
    </lineage>
</organism>
<evidence type="ECO:0000313" key="3">
    <source>
        <dbReference type="Proteomes" id="UP000029121"/>
    </source>
</evidence>
<dbReference type="SMART" id="SM00579">
    <property type="entry name" value="FBD"/>
    <property type="match status" value="1"/>
</dbReference>
<dbReference type="STRING" id="81985.R0EVY0"/>
<protein>
    <recommendedName>
        <fullName evidence="1">F-box domain-containing protein</fullName>
    </recommendedName>
</protein>
<dbReference type="KEGG" id="crb:17876138"/>
<dbReference type="Pfam" id="PF08387">
    <property type="entry name" value="FBD"/>
    <property type="match status" value="1"/>
</dbReference>
<dbReference type="Pfam" id="PF24758">
    <property type="entry name" value="LRR_At5g56370"/>
    <property type="match status" value="1"/>
</dbReference>
<reference evidence="3" key="1">
    <citation type="journal article" date="2013" name="Nat. Genet.">
        <title>The Capsella rubella genome and the genomic consequences of rapid mating system evolution.</title>
        <authorList>
            <person name="Slotte T."/>
            <person name="Hazzouri K.M."/>
            <person name="Agren J.A."/>
            <person name="Koenig D."/>
            <person name="Maumus F."/>
            <person name="Guo Y.L."/>
            <person name="Steige K."/>
            <person name="Platts A.E."/>
            <person name="Escobar J.S."/>
            <person name="Newman L.K."/>
            <person name="Wang W."/>
            <person name="Mandakova T."/>
            <person name="Vello E."/>
            <person name="Smith L.M."/>
            <person name="Henz S.R."/>
            <person name="Steffen J."/>
            <person name="Takuno S."/>
            <person name="Brandvain Y."/>
            <person name="Coop G."/>
            <person name="Andolfatto P."/>
            <person name="Hu T.T."/>
            <person name="Blanchette M."/>
            <person name="Clark R.M."/>
            <person name="Quesneville H."/>
            <person name="Nordborg M."/>
            <person name="Gaut B.S."/>
            <person name="Lysak M.A."/>
            <person name="Jenkins J."/>
            <person name="Grimwood J."/>
            <person name="Chapman J."/>
            <person name="Prochnik S."/>
            <person name="Shu S."/>
            <person name="Rokhsar D."/>
            <person name="Schmutz J."/>
            <person name="Weigel D."/>
            <person name="Wright S.I."/>
        </authorList>
    </citation>
    <scope>NUCLEOTIDE SEQUENCE [LARGE SCALE GENOMIC DNA]</scope>
    <source>
        <strain evidence="3">cv. Monte Gargano</strain>
    </source>
</reference>
<dbReference type="Proteomes" id="UP000029121">
    <property type="component" value="Unassembled WGS sequence"/>
</dbReference>
<sequence length="460" mass="53083">MVGRGKAKQGRSIGSKRRLKVDRINQLPDPLICQILSHLPTKEAVSTSVLSARWRSLWLWLPRLELNSRKIRSLSALLGFGDRFFDSNRVSYMHELKLSMSDIRFIDSEDYDSSCFTSWIDAAVKRKVQHLCVRFPPNSVLDVMPLSLYICEALVSLKLHLVVLPIADFVSLPCLKVLHLDTVCYPNEATFERLVSSSPVLEELEIKGSVSCKVEDFRVFSTSLKRLTICLRFSLLHSESKILIDVPRLRFLSIDENLSESFVIANMDPNVKVDLYLSSGFVSEAAYDTSKTRRLHNFLPQISMVRDMLIHLGTLQLLYVYSKLEPLPQFGYMSRLHVALYHSHSRWLPTFLESFPNLKALTLVFYDDYEDMRSEEMSHFSFSHVPQCLLSSLESVDFKVRIWGLGVQMELVRYFLENSAILEKLTLPPFHYDAIQIEDDFVKKVLKIKRRSTKCKVIFI</sequence>
<dbReference type="PROSITE" id="PS50181">
    <property type="entry name" value="FBOX"/>
    <property type="match status" value="1"/>
</dbReference>
<proteinExistence type="predicted"/>
<dbReference type="SUPFAM" id="SSF81383">
    <property type="entry name" value="F-box domain"/>
    <property type="match status" value="1"/>
</dbReference>
<evidence type="ECO:0000313" key="2">
    <source>
        <dbReference type="EMBL" id="EOA13332.1"/>
    </source>
</evidence>
<dbReference type="OrthoDB" id="612216at2759"/>
<dbReference type="Gene3D" id="1.20.1280.50">
    <property type="match status" value="1"/>
</dbReference>
<accession>R0EVY0</accession>
<dbReference type="InterPro" id="IPR055411">
    <property type="entry name" value="LRR_FXL15/At3g58940/PEG3-like"/>
</dbReference>
<feature type="domain" description="F-box" evidence="1">
    <location>
        <begin position="21"/>
        <end position="57"/>
    </location>
</feature>
<dbReference type="PANTHER" id="PTHR31900:SF25">
    <property type="entry name" value="FBD DOMAIN-CONTAINING PROTEIN"/>
    <property type="match status" value="1"/>
</dbReference>
<dbReference type="SUPFAM" id="SSF52047">
    <property type="entry name" value="RNI-like"/>
    <property type="match status" value="1"/>
</dbReference>
<dbReference type="InterPro" id="IPR050232">
    <property type="entry name" value="FBL13/AtMIF1-like"/>
</dbReference>
<dbReference type="InterPro" id="IPR001810">
    <property type="entry name" value="F-box_dom"/>
</dbReference>
<dbReference type="InterPro" id="IPR036047">
    <property type="entry name" value="F-box-like_dom_sf"/>
</dbReference>
<keyword evidence="3" id="KW-1185">Reference proteome</keyword>
<dbReference type="InterPro" id="IPR006566">
    <property type="entry name" value="FBD"/>
</dbReference>
<dbReference type="AlphaFoldDB" id="R0EVY0"/>
<dbReference type="PANTHER" id="PTHR31900">
    <property type="entry name" value="F-BOX/RNI SUPERFAMILY PROTEIN-RELATED"/>
    <property type="match status" value="1"/>
</dbReference>
<gene>
    <name evidence="2" type="ORF">CARUB_v10026366mg</name>
</gene>
<dbReference type="InterPro" id="IPR053781">
    <property type="entry name" value="F-box_AtFBL13-like"/>
</dbReference>